<protein>
    <submittedName>
        <fullName evidence="2">Competence protein ComGG</fullName>
    </submittedName>
</protein>
<dbReference type="InterPro" id="IPR047665">
    <property type="entry name" value="ComGG_streptococcus-type"/>
</dbReference>
<dbReference type="InterPro" id="IPR020372">
    <property type="entry name" value="Competence_ComGG"/>
</dbReference>
<keyword evidence="1" id="KW-0472">Membrane</keyword>
<dbReference type="RefSeq" id="WP_183254575.1">
    <property type="nucleotide sequence ID" value="NZ_JACHEP010000013.1"/>
</dbReference>
<sequence length="128" mass="14712">MKNEKGVIFPITVLFSFLFLSLFFHVLKLYETEVELTKYEQQSYDVDSLMQMAVTDVKAQMAANVPANSAGKGTFAYPNGNAQYEWKQFTSNEIKVTVTVVSYEGIRYSAEFTISFPAMELIEWKEKY</sequence>
<accession>A0A7W8MWD0</accession>
<organism evidence="2 3">
    <name type="scientific">Anoxybacteroides tepidamans</name>
    <dbReference type="NCBI Taxonomy" id="265948"/>
    <lineage>
        <taxon>Bacteria</taxon>
        <taxon>Bacillati</taxon>
        <taxon>Bacillota</taxon>
        <taxon>Bacilli</taxon>
        <taxon>Bacillales</taxon>
        <taxon>Anoxybacillaceae</taxon>
        <taxon>Anoxybacteroides</taxon>
    </lineage>
</organism>
<dbReference type="EMBL" id="JACHEP010000013">
    <property type="protein sequence ID" value="MBB5325226.1"/>
    <property type="molecule type" value="Genomic_DNA"/>
</dbReference>
<dbReference type="Pfam" id="PF14173">
    <property type="entry name" value="ComGG"/>
    <property type="match status" value="1"/>
</dbReference>
<proteinExistence type="predicted"/>
<evidence type="ECO:0000313" key="2">
    <source>
        <dbReference type="EMBL" id="MBB5325226.1"/>
    </source>
</evidence>
<evidence type="ECO:0000313" key="3">
    <source>
        <dbReference type="Proteomes" id="UP000520011"/>
    </source>
</evidence>
<keyword evidence="1" id="KW-1133">Transmembrane helix</keyword>
<keyword evidence="3" id="KW-1185">Reference proteome</keyword>
<dbReference type="AlphaFoldDB" id="A0A7W8MWD0"/>
<gene>
    <name evidence="2" type="ORF">HNQ34_002326</name>
</gene>
<keyword evidence="1" id="KW-0812">Transmembrane</keyword>
<reference evidence="2 3" key="1">
    <citation type="submission" date="2020-08" db="EMBL/GenBank/DDBJ databases">
        <title>Genomic Encyclopedia of Type Strains, Phase IV (KMG-IV): sequencing the most valuable type-strain genomes for metagenomic binning, comparative biology and taxonomic classification.</title>
        <authorList>
            <person name="Goeker M."/>
        </authorList>
    </citation>
    <scope>NUCLEOTIDE SEQUENCE [LARGE SCALE GENOMIC DNA]</scope>
    <source>
        <strain evidence="2 3">DSM 16325</strain>
    </source>
</reference>
<comment type="caution">
    <text evidence="2">The sequence shown here is derived from an EMBL/GenBank/DDBJ whole genome shotgun (WGS) entry which is preliminary data.</text>
</comment>
<feature type="transmembrane region" description="Helical" evidence="1">
    <location>
        <begin position="7"/>
        <end position="27"/>
    </location>
</feature>
<name>A0A7W8MWD0_9BACL</name>
<evidence type="ECO:0000256" key="1">
    <source>
        <dbReference type="SAM" id="Phobius"/>
    </source>
</evidence>
<dbReference type="NCBIfam" id="NF041014">
    <property type="entry name" value="pilin_ComGG_2"/>
    <property type="match status" value="1"/>
</dbReference>
<dbReference type="Proteomes" id="UP000520011">
    <property type="component" value="Unassembled WGS sequence"/>
</dbReference>